<name>D5AIM4_STRGZ</name>
<dbReference type="KEGG" id="ssw:SSGZ1_1232"/>
<evidence type="ECO:0000313" key="4">
    <source>
        <dbReference type="Proteomes" id="UP000002359"/>
    </source>
</evidence>
<dbReference type="InterPro" id="IPR015985">
    <property type="entry name" value="TehB-like_dom"/>
</dbReference>
<dbReference type="EMBL" id="CP000837">
    <property type="protein sequence ID" value="ADE31689.1"/>
    <property type="molecule type" value="Genomic_DNA"/>
</dbReference>
<organism evidence="3 4">
    <name type="scientific">Streptococcus suis (strain GZ1)</name>
    <dbReference type="NCBI Taxonomy" id="423211"/>
    <lineage>
        <taxon>Bacteria</taxon>
        <taxon>Bacillati</taxon>
        <taxon>Bacillota</taxon>
        <taxon>Bacilli</taxon>
        <taxon>Lactobacillales</taxon>
        <taxon>Streptococcaceae</taxon>
        <taxon>Streptococcus</taxon>
    </lineage>
</organism>
<dbReference type="GO" id="GO:0046690">
    <property type="term" value="P:response to tellurium ion"/>
    <property type="evidence" value="ECO:0007669"/>
    <property type="project" value="InterPro"/>
</dbReference>
<dbReference type="InterPro" id="IPR014431">
    <property type="entry name" value="Tellurite-R_TehB-2"/>
</dbReference>
<sequence>MIWNIIHLGVHSKSSENIDLKSRFLCDRLETRFKFCRRKGEIMTVLVPYKRMPIWNQDTVPQHFLTKHNTKVGTWAKIKVLRGQLKFEPISDDNEILGEFVYGPTDDVPFVEPQAWHRVTLLTEDTEFFLEFFCQPEDYFAKKYDYTRTHSEVLEALKRIEPCKVLDLGCGHGRNSLYLAQQGFEVTAVDKDVPSIRTLLQVKEVEDLDLQAGTYDINSASLEQDYDWIISTVVFMFLERERVPAIIRNMQEQTRPGGYNLIVAAMDTEDAPCPMNFSFTFGVGELKEYYRDWELVKYNEDFGQLHKRDENGHFLKMRFATMLARKKG</sequence>
<dbReference type="PIRSF" id="PIRSF005215">
    <property type="entry name" value="TehB"/>
    <property type="match status" value="1"/>
</dbReference>
<dbReference type="AlphaFoldDB" id="D5AIM4"/>
<dbReference type="InterPro" id="IPR004537">
    <property type="entry name" value="Tellurite-R_MeTrfase_TehB"/>
</dbReference>
<dbReference type="PANTHER" id="PTHR43464:SF49">
    <property type="entry name" value="TELLURITE METHYLTRANSFERASE"/>
    <property type="match status" value="1"/>
</dbReference>
<dbReference type="CDD" id="cd02440">
    <property type="entry name" value="AdoMet_MTases"/>
    <property type="match status" value="1"/>
</dbReference>
<dbReference type="Pfam" id="PF09313">
    <property type="entry name" value="TehB-like"/>
    <property type="match status" value="1"/>
</dbReference>
<gene>
    <name evidence="3" type="ordered locus">SSGZ1_1232</name>
</gene>
<evidence type="ECO:0000259" key="2">
    <source>
        <dbReference type="Pfam" id="PF09313"/>
    </source>
</evidence>
<evidence type="ECO:0000313" key="3">
    <source>
        <dbReference type="EMBL" id="ADE31689.1"/>
    </source>
</evidence>
<dbReference type="InterPro" id="IPR014710">
    <property type="entry name" value="RmlC-like_jellyroll"/>
</dbReference>
<dbReference type="SUPFAM" id="SSF51197">
    <property type="entry name" value="Clavaminate synthase-like"/>
    <property type="match status" value="1"/>
</dbReference>
<dbReference type="GO" id="GO:0008757">
    <property type="term" value="F:S-adenosylmethionine-dependent methyltransferase activity"/>
    <property type="evidence" value="ECO:0007669"/>
    <property type="project" value="InterPro"/>
</dbReference>
<feature type="domain" description="TehB/YeaR-like" evidence="2">
    <location>
        <begin position="50"/>
        <end position="130"/>
    </location>
</feature>
<dbReference type="SUPFAM" id="SSF53335">
    <property type="entry name" value="S-adenosyl-L-methionine-dependent methyltransferases"/>
    <property type="match status" value="1"/>
</dbReference>
<dbReference type="PANTHER" id="PTHR43464">
    <property type="entry name" value="METHYLTRANSFERASE"/>
    <property type="match status" value="1"/>
</dbReference>
<reference evidence="3 4" key="1">
    <citation type="journal article" date="2009" name="J. Infect. Dis.">
        <title>Clinical, experimental, and genomic differences between intermediately pathogenic, highly pathogenic, and epidemic Streptococcus suis.</title>
        <authorList>
            <person name="Ye C."/>
            <person name="Zheng H."/>
            <person name="Zhang J."/>
            <person name="Jing H."/>
            <person name="Wang L."/>
            <person name="Xiong Y."/>
            <person name="Wang W."/>
            <person name="Zhou Z."/>
            <person name="Sun Q."/>
            <person name="Luo X."/>
            <person name="Du H."/>
            <person name="Gottschalk M."/>
            <person name="Xu J."/>
        </authorList>
    </citation>
    <scope>NUCLEOTIDE SEQUENCE [LARGE SCALE GENOMIC DNA]</scope>
    <source>
        <strain evidence="3 4">GZ1</strain>
    </source>
</reference>
<dbReference type="NCBIfam" id="NF008405">
    <property type="entry name" value="PRK11207.1"/>
    <property type="match status" value="1"/>
</dbReference>
<dbReference type="Proteomes" id="UP000002359">
    <property type="component" value="Chromosome"/>
</dbReference>
<dbReference type="InterPro" id="IPR015392">
    <property type="entry name" value="TehB/YeaR-like_dom"/>
</dbReference>
<dbReference type="NCBIfam" id="TIGR00477">
    <property type="entry name" value="tehB"/>
    <property type="match status" value="1"/>
</dbReference>
<dbReference type="InterPro" id="IPR029063">
    <property type="entry name" value="SAM-dependent_MTases_sf"/>
</dbReference>
<dbReference type="Gene3D" id="3.40.50.150">
    <property type="entry name" value="Vaccinia Virus protein VP39"/>
    <property type="match status" value="1"/>
</dbReference>
<dbReference type="Pfam" id="PF03848">
    <property type="entry name" value="TehB"/>
    <property type="match status" value="1"/>
</dbReference>
<dbReference type="NCBIfam" id="NF008992">
    <property type="entry name" value="PRK12335.1"/>
    <property type="match status" value="1"/>
</dbReference>
<dbReference type="GO" id="GO:0005737">
    <property type="term" value="C:cytoplasm"/>
    <property type="evidence" value="ECO:0007669"/>
    <property type="project" value="InterPro"/>
</dbReference>
<dbReference type="PATRIC" id="fig|423211.3.peg.1213"/>
<evidence type="ECO:0000259" key="1">
    <source>
        <dbReference type="Pfam" id="PF03848"/>
    </source>
</evidence>
<accession>D5AIM4</accession>
<dbReference type="HOGENOM" id="CLU_084458_0_0_9"/>
<protein>
    <submittedName>
        <fullName evidence="3">Tellurite resistance protein tehB</fullName>
    </submittedName>
</protein>
<feature type="domain" description="Tellurite resistance methyltransferase TehB-like" evidence="1">
    <location>
        <begin position="132"/>
        <end position="323"/>
    </location>
</feature>
<proteinExistence type="predicted"/>
<dbReference type="Gene3D" id="2.60.120.10">
    <property type="entry name" value="Jelly Rolls"/>
    <property type="match status" value="1"/>
</dbReference>